<organism evidence="2 3">
    <name type="scientific">Jacana jacana</name>
    <name type="common">Wattled jacana</name>
    <name type="synonym">Parra jacana</name>
    <dbReference type="NCBI Taxonomy" id="54508"/>
    <lineage>
        <taxon>Eukaryota</taxon>
        <taxon>Metazoa</taxon>
        <taxon>Chordata</taxon>
        <taxon>Craniata</taxon>
        <taxon>Vertebrata</taxon>
        <taxon>Euteleostomi</taxon>
        <taxon>Archelosauria</taxon>
        <taxon>Archosauria</taxon>
        <taxon>Dinosauria</taxon>
        <taxon>Saurischia</taxon>
        <taxon>Theropoda</taxon>
        <taxon>Coelurosauria</taxon>
        <taxon>Aves</taxon>
        <taxon>Neognathae</taxon>
        <taxon>Neoaves</taxon>
        <taxon>Charadriiformes</taxon>
        <taxon>Jacanidae</taxon>
        <taxon>Jacana</taxon>
    </lineage>
</organism>
<dbReference type="Pfam" id="PF13765">
    <property type="entry name" value="PRY"/>
    <property type="match status" value="1"/>
</dbReference>
<proteinExistence type="predicted"/>
<dbReference type="SUPFAM" id="SSF49899">
    <property type="entry name" value="Concanavalin A-like lectins/glucanases"/>
    <property type="match status" value="1"/>
</dbReference>
<evidence type="ECO:0000313" key="2">
    <source>
        <dbReference type="EMBL" id="NXT03460.1"/>
    </source>
</evidence>
<dbReference type="InterPro" id="IPR006574">
    <property type="entry name" value="PRY"/>
</dbReference>
<dbReference type="InterPro" id="IPR001870">
    <property type="entry name" value="B30.2/SPRY"/>
</dbReference>
<dbReference type="SMART" id="SM00589">
    <property type="entry name" value="PRY"/>
    <property type="match status" value="1"/>
</dbReference>
<dbReference type="AlphaFoldDB" id="A0A7L2ZCA5"/>
<accession>A0A7L2ZCA5</accession>
<dbReference type="PROSITE" id="PS50188">
    <property type="entry name" value="B302_SPRY"/>
    <property type="match status" value="1"/>
</dbReference>
<dbReference type="OrthoDB" id="6105938at2759"/>
<dbReference type="EMBL" id="VZTM01042386">
    <property type="protein sequence ID" value="NXT03460.1"/>
    <property type="molecule type" value="Genomic_DNA"/>
</dbReference>
<name>A0A7L2ZCA5_JACJC</name>
<comment type="caution">
    <text evidence="2">The sequence shown here is derived from an EMBL/GenBank/DDBJ whole genome shotgun (WGS) entry which is preliminary data.</text>
</comment>
<dbReference type="InterPro" id="IPR050143">
    <property type="entry name" value="TRIM/RBCC"/>
</dbReference>
<gene>
    <name evidence="2" type="primary">A33</name>
    <name evidence="2" type="ORF">JACJAC_R06824</name>
</gene>
<dbReference type="Gene3D" id="2.60.120.920">
    <property type="match status" value="2"/>
</dbReference>
<dbReference type="InterPro" id="IPR003877">
    <property type="entry name" value="SPRY_dom"/>
</dbReference>
<dbReference type="Proteomes" id="UP000550086">
    <property type="component" value="Unassembled WGS sequence"/>
</dbReference>
<keyword evidence="3" id="KW-1185">Reference proteome</keyword>
<dbReference type="Pfam" id="PF00622">
    <property type="entry name" value="SPRY"/>
    <property type="match status" value="2"/>
</dbReference>
<evidence type="ECO:0000313" key="3">
    <source>
        <dbReference type="Proteomes" id="UP000550086"/>
    </source>
</evidence>
<dbReference type="PRINTS" id="PR01407">
    <property type="entry name" value="BUTYPHLNCDUF"/>
</dbReference>
<feature type="non-terminal residue" evidence="2">
    <location>
        <position position="137"/>
    </location>
</feature>
<reference evidence="2 3" key="1">
    <citation type="submission" date="2019-09" db="EMBL/GenBank/DDBJ databases">
        <title>Bird 10,000 Genomes (B10K) Project - Family phase.</title>
        <authorList>
            <person name="Zhang G."/>
        </authorList>
    </citation>
    <scope>NUCLEOTIDE SEQUENCE [LARGE SCALE GENOMIC DNA]</scope>
    <source>
        <strain evidence="2">B10K-DU-002-59</strain>
        <tissue evidence="2">Muscle</tissue>
    </source>
</reference>
<dbReference type="InterPro" id="IPR003879">
    <property type="entry name" value="Butyrophylin_SPRY"/>
</dbReference>
<feature type="non-terminal residue" evidence="2">
    <location>
        <position position="1"/>
    </location>
</feature>
<dbReference type="PANTHER" id="PTHR24103">
    <property type="entry name" value="E3 UBIQUITIN-PROTEIN LIGASE TRIM"/>
    <property type="match status" value="1"/>
</dbReference>
<evidence type="ECO:0000259" key="1">
    <source>
        <dbReference type="PROSITE" id="PS50188"/>
    </source>
</evidence>
<dbReference type="InterPro" id="IPR013320">
    <property type="entry name" value="ConA-like_dom_sf"/>
</dbReference>
<feature type="domain" description="B30.2/SPRY" evidence="1">
    <location>
        <begin position="1"/>
        <end position="137"/>
    </location>
</feature>
<protein>
    <submittedName>
        <fullName evidence="2">A33 protein</fullName>
    </submittedName>
</protein>
<sequence length="137" mass="15394">SLDPETANPYLVLSEDRRSVRLRGAPQEVPLSPKRFEGSFCVLGAEGFRGGRHYWEVEVGDGQSWVLGAARESLRRKEKVDLAPEEGIWAPPPPPRERPRKVGVYLDVEGGWVAFYNADSMAPIFTFTTTFSERVFP</sequence>
<dbReference type="InterPro" id="IPR043136">
    <property type="entry name" value="B30.2/SPRY_sf"/>
</dbReference>